<proteinExistence type="predicted"/>
<feature type="chain" id="PRO_5007100762" evidence="1">
    <location>
        <begin position="20"/>
        <end position="98"/>
    </location>
</feature>
<dbReference type="Proteomes" id="UP000055045">
    <property type="component" value="Unassembled WGS sequence"/>
</dbReference>
<evidence type="ECO:0000313" key="3">
    <source>
        <dbReference type="Proteomes" id="UP000055045"/>
    </source>
</evidence>
<organism evidence="2 3">
    <name type="scientific">Penicillium freii</name>
    <dbReference type="NCBI Taxonomy" id="48697"/>
    <lineage>
        <taxon>Eukaryota</taxon>
        <taxon>Fungi</taxon>
        <taxon>Dikarya</taxon>
        <taxon>Ascomycota</taxon>
        <taxon>Pezizomycotina</taxon>
        <taxon>Eurotiomycetes</taxon>
        <taxon>Eurotiomycetidae</taxon>
        <taxon>Eurotiales</taxon>
        <taxon>Aspergillaceae</taxon>
        <taxon>Penicillium</taxon>
    </lineage>
</organism>
<keyword evidence="1" id="KW-0732">Signal</keyword>
<sequence length="98" mass="10340">MRLETPFALGLAIPASALWSVTYYTTPHCSGAGKEVGGFEAGCQTLDSGTESVKVSTDSGNNITLSTDGSCNHPYEDTIPSEVTDRCVNAAIRSFLSY</sequence>
<protein>
    <submittedName>
        <fullName evidence="2">Uncharacterized protein</fullName>
    </submittedName>
</protein>
<name>A0A101MQA3_PENFR</name>
<keyword evidence="3" id="KW-1185">Reference proteome</keyword>
<comment type="caution">
    <text evidence="2">The sequence shown here is derived from an EMBL/GenBank/DDBJ whole genome shotgun (WGS) entry which is preliminary data.</text>
</comment>
<dbReference type="AlphaFoldDB" id="A0A101MQA3"/>
<feature type="signal peptide" evidence="1">
    <location>
        <begin position="1"/>
        <end position="19"/>
    </location>
</feature>
<gene>
    <name evidence="2" type="ORF">ACN42_g2338</name>
</gene>
<evidence type="ECO:0000313" key="2">
    <source>
        <dbReference type="EMBL" id="KUM64753.1"/>
    </source>
</evidence>
<evidence type="ECO:0000256" key="1">
    <source>
        <dbReference type="SAM" id="SignalP"/>
    </source>
</evidence>
<reference evidence="2 3" key="1">
    <citation type="submission" date="2015-10" db="EMBL/GenBank/DDBJ databases">
        <title>Genome sequencing of Penicillium freii.</title>
        <authorList>
            <person name="Nguyen H.D."/>
            <person name="Visagie C.M."/>
            <person name="Seifert K.A."/>
        </authorList>
    </citation>
    <scope>NUCLEOTIDE SEQUENCE [LARGE SCALE GENOMIC DNA]</scope>
    <source>
        <strain evidence="2 3">DAOM 242723</strain>
    </source>
</reference>
<accession>A0A101MQA3</accession>
<dbReference type="EMBL" id="LLXE01000041">
    <property type="protein sequence ID" value="KUM64753.1"/>
    <property type="molecule type" value="Genomic_DNA"/>
</dbReference>